<evidence type="ECO:0000256" key="5">
    <source>
        <dbReference type="ARBA" id="ARBA00023136"/>
    </source>
</evidence>
<dbReference type="PANTHER" id="PTHR34820">
    <property type="entry name" value="INNER MEMBRANE PROTEIN YEBZ"/>
    <property type="match status" value="1"/>
</dbReference>
<reference evidence="8 9" key="1">
    <citation type="submission" date="2017-07" db="EMBL/GenBank/DDBJ databases">
        <title>Complete genome sequence of Actinoalloteichus hoggarensis DSM 45943, type strain of Actinoalloteichus hoggarensis.</title>
        <authorList>
            <person name="Ruckert C."/>
            <person name="Nouioui I."/>
            <person name="Willmese J."/>
            <person name="van Wezel G."/>
            <person name="Klenk H.-P."/>
            <person name="Kalinowski J."/>
            <person name="Zotchev S.B."/>
        </authorList>
    </citation>
    <scope>NUCLEOTIDE SEQUENCE [LARGE SCALE GENOMIC DNA]</scope>
    <source>
        <strain evidence="8 9">DSM 45943</strain>
    </source>
</reference>
<feature type="transmembrane region" description="Helical" evidence="7">
    <location>
        <begin position="529"/>
        <end position="553"/>
    </location>
</feature>
<feature type="transmembrane region" description="Helical" evidence="7">
    <location>
        <begin position="356"/>
        <end position="377"/>
    </location>
</feature>
<evidence type="ECO:0000256" key="6">
    <source>
        <dbReference type="SAM" id="MobiDB-lite"/>
    </source>
</evidence>
<feature type="transmembrane region" description="Helical" evidence="7">
    <location>
        <begin position="452"/>
        <end position="473"/>
    </location>
</feature>
<evidence type="ECO:0000256" key="4">
    <source>
        <dbReference type="ARBA" id="ARBA00022989"/>
    </source>
</evidence>
<evidence type="ECO:0000256" key="3">
    <source>
        <dbReference type="ARBA" id="ARBA00022692"/>
    </source>
</evidence>
<name>A0A221W043_9PSEU</name>
<accession>A0A221W043</accession>
<keyword evidence="4 7" id="KW-1133">Transmembrane helix</keyword>
<feature type="compositionally biased region" description="Low complexity" evidence="6">
    <location>
        <begin position="29"/>
        <end position="48"/>
    </location>
</feature>
<proteinExistence type="predicted"/>
<evidence type="ECO:0000256" key="7">
    <source>
        <dbReference type="SAM" id="Phobius"/>
    </source>
</evidence>
<evidence type="ECO:0000313" key="9">
    <source>
        <dbReference type="Proteomes" id="UP000204221"/>
    </source>
</evidence>
<dbReference type="GO" id="GO:0005886">
    <property type="term" value="C:plasma membrane"/>
    <property type="evidence" value="ECO:0007669"/>
    <property type="project" value="UniProtKB-SubCell"/>
</dbReference>
<feature type="region of interest" description="Disordered" evidence="6">
    <location>
        <begin position="21"/>
        <end position="51"/>
    </location>
</feature>
<sequence length="709" mass="75131">MVSRVSKYFFSRAQIDDAGAEACPSSAYSREVPPETSSTSEPSKSDATPSRRRRVAALTSVLLPGAMFAVLIAALLTALSSDDLYASLGLPDPGALVQYGLPVVRVIAELGAMVCIGSLLAAAFLIPPRESGMLAADGYAAVRTAGWAAAVWATGSALVVPFFVAEAVGRPLDEVLDPQILGSLIPRLEQTGAWMLTGGIALLVAIACRFILTWRWAVGAFAAALAGLLPVVVTGHSATGGAHDVATNSLLMHLFAACLWVGGLIALLAHGLRRGSHLTLATTRFSQIALVCWIVMAFSGVVNGLVRVSLGELFTTVYGRLLVIKIAALIVLGVFGHLQRRRSVVEVVASGSGRALIRLASVEVLIMLGTVGVSVALGQTPPPSEFDPVGPSSTEVALGYDLAGPPTLTALLFDWRFDLIFGTAAVVLAGLYLFGVRRLAQRGDSWQLGRTLAWLAGCATLLIATSSGIGRYAPAMFSVHMGAHMLLAMLVPILLVLGGPVTLALRALPAAGREAPPGPREWLLAALHSRFTTVITHPAIAFSLFVGSFYILYFSGLFDAALQEHWAHLAMNAHFLITGYLFYWLVIGVDPAPRNLPPLGRLGLLFASMPFHAFFGIALMSSSTVIGDTFYRSLALPWATDLLEDQRLGGGLSWAAGEIPVVVVLIALLVQWARSDGRAARREDRRADGDGDADRAAYNEMLKKLSERP</sequence>
<feature type="transmembrane region" description="Helical" evidence="7">
    <location>
        <begin position="599"/>
        <end position="620"/>
    </location>
</feature>
<evidence type="ECO:0000313" key="8">
    <source>
        <dbReference type="EMBL" id="ASO19116.1"/>
    </source>
</evidence>
<dbReference type="EMBL" id="CP022521">
    <property type="protein sequence ID" value="ASO19116.1"/>
    <property type="molecule type" value="Genomic_DNA"/>
</dbReference>
<dbReference type="Pfam" id="PF09678">
    <property type="entry name" value="Caa3_CtaG"/>
    <property type="match status" value="1"/>
</dbReference>
<feature type="transmembrane region" description="Helical" evidence="7">
    <location>
        <begin position="485"/>
        <end position="508"/>
    </location>
</feature>
<dbReference type="InterPro" id="IPR032694">
    <property type="entry name" value="CopC/D"/>
</dbReference>
<protein>
    <submittedName>
        <fullName evidence="8">Cytochrome c oxidase caa3 assembly factor (Caa3_CtaG)</fullName>
    </submittedName>
</protein>
<feature type="transmembrane region" description="Helical" evidence="7">
    <location>
        <begin position="147"/>
        <end position="165"/>
    </location>
</feature>
<feature type="transmembrane region" description="Helical" evidence="7">
    <location>
        <begin position="652"/>
        <end position="673"/>
    </location>
</feature>
<dbReference type="GO" id="GO:0006825">
    <property type="term" value="P:copper ion transport"/>
    <property type="evidence" value="ECO:0007669"/>
    <property type="project" value="InterPro"/>
</dbReference>
<gene>
    <name evidence="8" type="ORF">AHOG_07345</name>
</gene>
<feature type="transmembrane region" description="Helical" evidence="7">
    <location>
        <begin position="55"/>
        <end position="79"/>
    </location>
</feature>
<feature type="transmembrane region" description="Helical" evidence="7">
    <location>
        <begin position="193"/>
        <end position="212"/>
    </location>
</feature>
<dbReference type="AlphaFoldDB" id="A0A221W043"/>
<dbReference type="PANTHER" id="PTHR34820:SF4">
    <property type="entry name" value="INNER MEMBRANE PROTEIN YEBZ"/>
    <property type="match status" value="1"/>
</dbReference>
<feature type="transmembrane region" description="Helical" evidence="7">
    <location>
        <begin position="99"/>
        <end position="126"/>
    </location>
</feature>
<evidence type="ECO:0000256" key="1">
    <source>
        <dbReference type="ARBA" id="ARBA00004651"/>
    </source>
</evidence>
<evidence type="ECO:0000256" key="2">
    <source>
        <dbReference type="ARBA" id="ARBA00022475"/>
    </source>
</evidence>
<dbReference type="InterPro" id="IPR008457">
    <property type="entry name" value="Cu-R_CopD_dom"/>
</dbReference>
<feature type="transmembrane region" description="Helical" evidence="7">
    <location>
        <begin position="565"/>
        <end position="587"/>
    </location>
</feature>
<feature type="transmembrane region" description="Helical" evidence="7">
    <location>
        <begin position="419"/>
        <end position="440"/>
    </location>
</feature>
<feature type="transmembrane region" description="Helical" evidence="7">
    <location>
        <begin position="284"/>
        <end position="305"/>
    </location>
</feature>
<dbReference type="Proteomes" id="UP000204221">
    <property type="component" value="Chromosome"/>
</dbReference>
<comment type="subcellular location">
    <subcellularLocation>
        <location evidence="1">Cell membrane</location>
        <topology evidence="1">Multi-pass membrane protein</topology>
    </subcellularLocation>
</comment>
<keyword evidence="2" id="KW-1003">Cell membrane</keyword>
<dbReference type="InterPro" id="IPR019108">
    <property type="entry name" value="Caa3_assmbl_CtaG-rel"/>
</dbReference>
<feature type="transmembrane region" description="Helical" evidence="7">
    <location>
        <begin position="317"/>
        <end position="335"/>
    </location>
</feature>
<keyword evidence="5 7" id="KW-0472">Membrane</keyword>
<keyword evidence="3 7" id="KW-0812">Transmembrane</keyword>
<keyword evidence="9" id="KW-1185">Reference proteome</keyword>
<organism evidence="8 9">
    <name type="scientific">Actinoalloteichus hoggarensis</name>
    <dbReference type="NCBI Taxonomy" id="1470176"/>
    <lineage>
        <taxon>Bacteria</taxon>
        <taxon>Bacillati</taxon>
        <taxon>Actinomycetota</taxon>
        <taxon>Actinomycetes</taxon>
        <taxon>Pseudonocardiales</taxon>
        <taxon>Pseudonocardiaceae</taxon>
        <taxon>Actinoalloteichus</taxon>
    </lineage>
</organism>
<dbReference type="KEGG" id="ahg:AHOG_07345"/>
<feature type="transmembrane region" description="Helical" evidence="7">
    <location>
        <begin position="250"/>
        <end position="272"/>
    </location>
</feature>
<dbReference type="Pfam" id="PF05425">
    <property type="entry name" value="CopD"/>
    <property type="match status" value="1"/>
</dbReference>
<feature type="transmembrane region" description="Helical" evidence="7">
    <location>
        <begin position="219"/>
        <end position="238"/>
    </location>
</feature>